<sequence>MDQTRERVSVVGLRPLPFQASLATPVLVLLSCIEARRERAELTEAECRVESAAHSDAGVGR</sequence>
<dbReference type="PROSITE" id="PS51257">
    <property type="entry name" value="PROKAR_LIPOPROTEIN"/>
    <property type="match status" value="1"/>
</dbReference>
<dbReference type="AlphaFoldDB" id="A0A843XSH0"/>
<reference evidence="1" key="1">
    <citation type="submission" date="2017-07" db="EMBL/GenBank/DDBJ databases">
        <title>Taro Niue Genome Assembly and Annotation.</title>
        <authorList>
            <person name="Atibalentja N."/>
            <person name="Keating K."/>
            <person name="Fields C.J."/>
        </authorList>
    </citation>
    <scope>NUCLEOTIDE SEQUENCE</scope>
    <source>
        <strain evidence="1">Niue_2</strain>
        <tissue evidence="1">Leaf</tissue>
    </source>
</reference>
<feature type="non-terminal residue" evidence="1">
    <location>
        <position position="1"/>
    </location>
</feature>
<dbReference type="Proteomes" id="UP000652761">
    <property type="component" value="Unassembled WGS sequence"/>
</dbReference>
<dbReference type="EMBL" id="NMUH01012074">
    <property type="protein sequence ID" value="MQM22062.1"/>
    <property type="molecule type" value="Genomic_DNA"/>
</dbReference>
<proteinExistence type="predicted"/>
<evidence type="ECO:0000313" key="1">
    <source>
        <dbReference type="EMBL" id="MQM22062.1"/>
    </source>
</evidence>
<gene>
    <name evidence="1" type="ORF">Taro_055109</name>
</gene>
<evidence type="ECO:0000313" key="2">
    <source>
        <dbReference type="Proteomes" id="UP000652761"/>
    </source>
</evidence>
<accession>A0A843XSH0</accession>
<name>A0A843XSH0_COLES</name>
<organism evidence="1 2">
    <name type="scientific">Colocasia esculenta</name>
    <name type="common">Wild taro</name>
    <name type="synonym">Arum esculentum</name>
    <dbReference type="NCBI Taxonomy" id="4460"/>
    <lineage>
        <taxon>Eukaryota</taxon>
        <taxon>Viridiplantae</taxon>
        <taxon>Streptophyta</taxon>
        <taxon>Embryophyta</taxon>
        <taxon>Tracheophyta</taxon>
        <taxon>Spermatophyta</taxon>
        <taxon>Magnoliopsida</taxon>
        <taxon>Liliopsida</taxon>
        <taxon>Araceae</taxon>
        <taxon>Aroideae</taxon>
        <taxon>Colocasieae</taxon>
        <taxon>Colocasia</taxon>
    </lineage>
</organism>
<protein>
    <submittedName>
        <fullName evidence="1">Uncharacterized protein</fullName>
    </submittedName>
</protein>
<comment type="caution">
    <text evidence="1">The sequence shown here is derived from an EMBL/GenBank/DDBJ whole genome shotgun (WGS) entry which is preliminary data.</text>
</comment>
<keyword evidence="2" id="KW-1185">Reference proteome</keyword>